<dbReference type="GeneID" id="94424547"/>
<reference evidence="7 8" key="1">
    <citation type="journal article" date="2017" name="Int. J. Parasitol.">
        <title>The genome of the protozoan parasite Cystoisospora suis and a reverse vaccinology approach to identify vaccine candidates.</title>
        <authorList>
            <person name="Palmieri N."/>
            <person name="Shrestha A."/>
            <person name="Ruttkowski B."/>
            <person name="Beck T."/>
            <person name="Vogl C."/>
            <person name="Tomley F."/>
            <person name="Blake D.P."/>
            <person name="Joachim A."/>
        </authorList>
    </citation>
    <scope>NUCLEOTIDE SEQUENCE [LARGE SCALE GENOMIC DNA]</scope>
    <source>
        <strain evidence="7 8">Wien I</strain>
    </source>
</reference>
<evidence type="ECO:0000256" key="3">
    <source>
        <dbReference type="ARBA" id="ARBA00022741"/>
    </source>
</evidence>
<comment type="subcellular location">
    <subcellularLocation>
        <location evidence="1">Cytoplasm</location>
        <location evidence="1">Cytoskeleton</location>
    </subcellularLocation>
</comment>
<dbReference type="Gene3D" id="3.30.420.40">
    <property type="match status" value="1"/>
</dbReference>
<dbReference type="SUPFAM" id="SSF53067">
    <property type="entry name" value="Actin-like ATPase domain"/>
    <property type="match status" value="1"/>
</dbReference>
<keyword evidence="3" id="KW-0547">Nucleotide-binding</keyword>
<dbReference type="VEuPathDB" id="ToxoDB:CSUI_001130"/>
<evidence type="ECO:0000256" key="4">
    <source>
        <dbReference type="ARBA" id="ARBA00022840"/>
    </source>
</evidence>
<keyword evidence="5" id="KW-0206">Cytoskeleton</keyword>
<dbReference type="PANTHER" id="PTHR11937">
    <property type="entry name" value="ACTIN"/>
    <property type="match status" value="1"/>
</dbReference>
<dbReference type="AlphaFoldDB" id="A0A2C6KLW2"/>
<keyword evidence="4" id="KW-0067">ATP-binding</keyword>
<evidence type="ECO:0000313" key="7">
    <source>
        <dbReference type="EMBL" id="PHJ25021.1"/>
    </source>
</evidence>
<sequence>MSLDEGAGEGVEVFDGPPPVIIDNGSGYMKAGTAADEEPSVIFPTIVGRPRRRFAELYSSKAEGGEGAGSAFVGEEAIANRHHLSFTYPIDHGHIDNWVDMEEVWNKTYSLLEVQPSDHPLLVTEPPLCSLRHREKMAEMFFELFNVPELNISVTGLMAIYG</sequence>
<comment type="caution">
    <text evidence="7">The sequence shown here is derived from an EMBL/GenBank/DDBJ whole genome shotgun (WGS) entry which is preliminary data.</text>
</comment>
<protein>
    <submittedName>
        <fullName evidence="7">Actin like protein alp1</fullName>
    </submittedName>
</protein>
<dbReference type="EMBL" id="MIGC01000442">
    <property type="protein sequence ID" value="PHJ25021.1"/>
    <property type="molecule type" value="Genomic_DNA"/>
</dbReference>
<dbReference type="FunFam" id="3.30.420.40:FF:000148">
    <property type="entry name" value="Actin, alpha skeletal muscle"/>
    <property type="match status" value="1"/>
</dbReference>
<name>A0A2C6KLW2_9APIC</name>
<dbReference type="InterPro" id="IPR004000">
    <property type="entry name" value="Actin"/>
</dbReference>
<comment type="catalytic activity">
    <reaction evidence="6">
        <text>ATP + H2O = ADP + phosphate + H(+)</text>
        <dbReference type="Rhea" id="RHEA:13065"/>
        <dbReference type="ChEBI" id="CHEBI:15377"/>
        <dbReference type="ChEBI" id="CHEBI:15378"/>
        <dbReference type="ChEBI" id="CHEBI:30616"/>
        <dbReference type="ChEBI" id="CHEBI:43474"/>
        <dbReference type="ChEBI" id="CHEBI:456216"/>
    </reaction>
</comment>
<keyword evidence="8" id="KW-1185">Reference proteome</keyword>
<dbReference type="RefSeq" id="XP_067926693.1">
    <property type="nucleotide sequence ID" value="XM_068061336.1"/>
</dbReference>
<evidence type="ECO:0000313" key="8">
    <source>
        <dbReference type="Proteomes" id="UP000221165"/>
    </source>
</evidence>
<organism evidence="7 8">
    <name type="scientific">Cystoisospora suis</name>
    <dbReference type="NCBI Taxonomy" id="483139"/>
    <lineage>
        <taxon>Eukaryota</taxon>
        <taxon>Sar</taxon>
        <taxon>Alveolata</taxon>
        <taxon>Apicomplexa</taxon>
        <taxon>Conoidasida</taxon>
        <taxon>Coccidia</taxon>
        <taxon>Eucoccidiorida</taxon>
        <taxon>Eimeriorina</taxon>
        <taxon>Sarcocystidae</taxon>
        <taxon>Cystoisospora</taxon>
    </lineage>
</organism>
<evidence type="ECO:0000256" key="6">
    <source>
        <dbReference type="ARBA" id="ARBA00049360"/>
    </source>
</evidence>
<dbReference type="PRINTS" id="PR00190">
    <property type="entry name" value="ACTIN"/>
</dbReference>
<proteinExistence type="predicted"/>
<dbReference type="GO" id="GO:0005524">
    <property type="term" value="F:ATP binding"/>
    <property type="evidence" value="ECO:0007669"/>
    <property type="project" value="UniProtKB-KW"/>
</dbReference>
<keyword evidence="2" id="KW-0963">Cytoplasm</keyword>
<evidence type="ECO:0000256" key="1">
    <source>
        <dbReference type="ARBA" id="ARBA00004245"/>
    </source>
</evidence>
<evidence type="ECO:0000256" key="2">
    <source>
        <dbReference type="ARBA" id="ARBA00022490"/>
    </source>
</evidence>
<evidence type="ECO:0000256" key="5">
    <source>
        <dbReference type="ARBA" id="ARBA00023212"/>
    </source>
</evidence>
<dbReference type="OrthoDB" id="5132116at2759"/>
<accession>A0A2C6KLW2</accession>
<gene>
    <name evidence="7" type="ORF">CSUI_001130</name>
</gene>
<dbReference type="GO" id="GO:0005856">
    <property type="term" value="C:cytoskeleton"/>
    <property type="evidence" value="ECO:0007669"/>
    <property type="project" value="UniProtKB-SubCell"/>
</dbReference>
<dbReference type="InterPro" id="IPR043129">
    <property type="entry name" value="ATPase_NBD"/>
</dbReference>
<dbReference type="Proteomes" id="UP000221165">
    <property type="component" value="Unassembled WGS sequence"/>
</dbReference>
<dbReference type="Pfam" id="PF00022">
    <property type="entry name" value="Actin"/>
    <property type="match status" value="1"/>
</dbReference>